<comment type="caution">
    <text evidence="2">The sequence shown here is derived from an EMBL/GenBank/DDBJ whole genome shotgun (WGS) entry which is preliminary data.</text>
</comment>
<feature type="transmembrane region" description="Helical" evidence="1">
    <location>
        <begin position="6"/>
        <end position="25"/>
    </location>
</feature>
<evidence type="ECO:0000313" key="2">
    <source>
        <dbReference type="EMBL" id="EFB35367.1"/>
    </source>
</evidence>
<dbReference type="AlphaFoldDB" id="D1PCU8"/>
<keyword evidence="3" id="KW-1185">Reference proteome</keyword>
<accession>D1PCU8</accession>
<dbReference type="Proteomes" id="UP000004477">
    <property type="component" value="Unassembled WGS sequence"/>
</dbReference>
<organism evidence="2 3">
    <name type="scientific">Segatella copri DSM 18205</name>
    <dbReference type="NCBI Taxonomy" id="537011"/>
    <lineage>
        <taxon>Bacteria</taxon>
        <taxon>Pseudomonadati</taxon>
        <taxon>Bacteroidota</taxon>
        <taxon>Bacteroidia</taxon>
        <taxon>Bacteroidales</taxon>
        <taxon>Prevotellaceae</taxon>
        <taxon>Segatella</taxon>
    </lineage>
</organism>
<sequence>MPKKQVQKSILSHLFIIFATGMCLFERHRESIQKQRKHSERNIIH</sequence>
<keyword evidence="1" id="KW-0472">Membrane</keyword>
<gene>
    <name evidence="2" type="ORF">PREVCOP_05033</name>
</gene>
<reference evidence="2" key="1">
    <citation type="submission" date="2009-11" db="EMBL/GenBank/DDBJ databases">
        <authorList>
            <person name="Weinstock G."/>
            <person name="Sodergren E."/>
            <person name="Clifton S."/>
            <person name="Fulton L."/>
            <person name="Fulton B."/>
            <person name="Courtney L."/>
            <person name="Fronick C."/>
            <person name="Harrison M."/>
            <person name="Strong C."/>
            <person name="Farmer C."/>
            <person name="Delahaunty K."/>
            <person name="Markovic C."/>
            <person name="Hall O."/>
            <person name="Minx P."/>
            <person name="Tomlinson C."/>
            <person name="Mitreva M."/>
            <person name="Nelson J."/>
            <person name="Hou S."/>
            <person name="Wollam A."/>
            <person name="Pepin K.H."/>
            <person name="Johnson M."/>
            <person name="Bhonagiri V."/>
            <person name="Nash W.E."/>
            <person name="Warren W."/>
            <person name="Chinwalla A."/>
            <person name="Mardis E.R."/>
            <person name="Wilson R.K."/>
        </authorList>
    </citation>
    <scope>NUCLEOTIDE SEQUENCE [LARGE SCALE GENOMIC DNA]</scope>
    <source>
        <strain evidence="2">DSM 18205</strain>
    </source>
</reference>
<dbReference type="PaxDb" id="537011-PREVCOP_05033"/>
<name>D1PCU8_9BACT</name>
<evidence type="ECO:0000313" key="3">
    <source>
        <dbReference type="Proteomes" id="UP000004477"/>
    </source>
</evidence>
<proteinExistence type="predicted"/>
<dbReference type="HOGENOM" id="CLU_3203461_0_0_10"/>
<dbReference type="EMBL" id="ACBX02000015">
    <property type="protein sequence ID" value="EFB35367.1"/>
    <property type="molecule type" value="Genomic_DNA"/>
</dbReference>
<keyword evidence="1" id="KW-1133">Transmembrane helix</keyword>
<evidence type="ECO:0000256" key="1">
    <source>
        <dbReference type="SAM" id="Phobius"/>
    </source>
</evidence>
<keyword evidence="1" id="KW-0812">Transmembrane</keyword>
<dbReference type="STRING" id="537011.PREVCOP_05033"/>
<protein>
    <submittedName>
        <fullName evidence="2">Uncharacterized protein</fullName>
    </submittedName>
</protein>